<protein>
    <submittedName>
        <fullName evidence="2">Uncharacterized protein</fullName>
    </submittedName>
</protein>
<gene>
    <name evidence="2" type="ORF">EFW17_08515</name>
</gene>
<dbReference type="AlphaFoldDB" id="A0A3N0ECE9"/>
<accession>A0A3N0ECE9</accession>
<dbReference type="EMBL" id="RJMB01000006">
    <property type="protein sequence ID" value="RNL85510.1"/>
    <property type="molecule type" value="Genomic_DNA"/>
</dbReference>
<keyword evidence="3" id="KW-1185">Reference proteome</keyword>
<name>A0A3N0ECE9_9ACTN</name>
<dbReference type="RefSeq" id="WP_123200851.1">
    <property type="nucleotide sequence ID" value="NZ_RJMB01000006.1"/>
</dbReference>
<feature type="transmembrane region" description="Helical" evidence="1">
    <location>
        <begin position="56"/>
        <end position="75"/>
    </location>
</feature>
<sequence>MSLALILAGAALVAIALFNHVPQLGPPPVARPSTRVTAPSRPRPRLVHARLTETGRATLTTLGGSILIVAFFLALSGL</sequence>
<proteinExistence type="predicted"/>
<keyword evidence="1" id="KW-1133">Transmembrane helix</keyword>
<evidence type="ECO:0000313" key="3">
    <source>
        <dbReference type="Proteomes" id="UP000269198"/>
    </source>
</evidence>
<keyword evidence="1" id="KW-0812">Transmembrane</keyword>
<dbReference type="OrthoDB" id="3431195at2"/>
<evidence type="ECO:0000313" key="2">
    <source>
        <dbReference type="EMBL" id="RNL85510.1"/>
    </source>
</evidence>
<evidence type="ECO:0000256" key="1">
    <source>
        <dbReference type="SAM" id="Phobius"/>
    </source>
</evidence>
<dbReference type="Proteomes" id="UP000269198">
    <property type="component" value="Unassembled WGS sequence"/>
</dbReference>
<keyword evidence="1" id="KW-0472">Membrane</keyword>
<reference evidence="2 3" key="1">
    <citation type="submission" date="2018-11" db="EMBL/GenBank/DDBJ databases">
        <title>The genome draft of YIM 96095.</title>
        <authorList>
            <person name="Tang S.-K."/>
            <person name="Chunyu W.-X."/>
            <person name="Feng Y.-Z."/>
        </authorList>
    </citation>
    <scope>NUCLEOTIDE SEQUENCE [LARGE SCALE GENOMIC DNA]</scope>
    <source>
        <strain evidence="2 3">YIM 96095</strain>
    </source>
</reference>
<organism evidence="2 3">
    <name type="scientific">Halostreptopolyspora alba</name>
    <dbReference type="NCBI Taxonomy" id="2487137"/>
    <lineage>
        <taxon>Bacteria</taxon>
        <taxon>Bacillati</taxon>
        <taxon>Actinomycetota</taxon>
        <taxon>Actinomycetes</taxon>
        <taxon>Streptosporangiales</taxon>
        <taxon>Nocardiopsidaceae</taxon>
        <taxon>Halostreptopolyspora</taxon>
    </lineage>
</organism>
<comment type="caution">
    <text evidence="2">The sequence shown here is derived from an EMBL/GenBank/DDBJ whole genome shotgun (WGS) entry which is preliminary data.</text>
</comment>